<dbReference type="InterPro" id="IPR033579">
    <property type="entry name" value="TMEM128"/>
</dbReference>
<feature type="transmembrane region" description="Helical" evidence="1">
    <location>
        <begin position="9"/>
        <end position="27"/>
    </location>
</feature>
<proteinExistence type="predicted"/>
<dbReference type="PANTHER" id="PTHR31134:SF1">
    <property type="entry name" value="TRANSMEMBRANE PROTEIN 128"/>
    <property type="match status" value="1"/>
</dbReference>
<sequence length="92" mass="10385">EKEKPLPRVNLHSVLWIIVSVELPYYIDFLTVSKEDGQIKSYYISLLLLVSLSLAAFSIVCLEWFCGIGDYDKEYLPLAPITTAVFITASGR</sequence>
<feature type="non-terminal residue" evidence="2">
    <location>
        <position position="1"/>
    </location>
</feature>
<dbReference type="EMBL" id="JAAWVQ010077916">
    <property type="protein sequence ID" value="MBN3278214.1"/>
    <property type="molecule type" value="Genomic_DNA"/>
</dbReference>
<dbReference type="Proteomes" id="UP001166093">
    <property type="component" value="Unassembled WGS sequence"/>
</dbReference>
<dbReference type="PANTHER" id="PTHR31134">
    <property type="entry name" value="TRANSMEMBRANE PROTEIN 128"/>
    <property type="match status" value="1"/>
</dbReference>
<dbReference type="Pfam" id="PF20479">
    <property type="entry name" value="TMEM128"/>
    <property type="match status" value="1"/>
</dbReference>
<reference evidence="2" key="1">
    <citation type="journal article" date="2021" name="Cell">
        <title>Tracing the genetic footprints of vertebrate landing in non-teleost ray-finned fishes.</title>
        <authorList>
            <person name="Bi X."/>
            <person name="Wang K."/>
            <person name="Yang L."/>
            <person name="Pan H."/>
            <person name="Jiang H."/>
            <person name="Wei Q."/>
            <person name="Fang M."/>
            <person name="Yu H."/>
            <person name="Zhu C."/>
            <person name="Cai Y."/>
            <person name="He Y."/>
            <person name="Gan X."/>
            <person name="Zeng H."/>
            <person name="Yu D."/>
            <person name="Zhu Y."/>
            <person name="Jiang H."/>
            <person name="Qiu Q."/>
            <person name="Yang H."/>
            <person name="Zhang Y.E."/>
            <person name="Wang W."/>
            <person name="Zhu M."/>
            <person name="He S."/>
            <person name="Zhang G."/>
        </authorList>
    </citation>
    <scope>NUCLEOTIDE SEQUENCE</scope>
    <source>
        <strain evidence="2">Pddl_001</strain>
    </source>
</reference>
<evidence type="ECO:0000313" key="2">
    <source>
        <dbReference type="EMBL" id="MBN3278214.1"/>
    </source>
</evidence>
<evidence type="ECO:0000256" key="1">
    <source>
        <dbReference type="SAM" id="Phobius"/>
    </source>
</evidence>
<comment type="caution">
    <text evidence="2">The sequence shown here is derived from an EMBL/GenBank/DDBJ whole genome shotgun (WGS) entry which is preliminary data.</text>
</comment>
<organism evidence="2 3">
    <name type="scientific">Polyodon spathula</name>
    <name type="common">North American paddlefish</name>
    <name type="synonym">Squalus spathula</name>
    <dbReference type="NCBI Taxonomy" id="7913"/>
    <lineage>
        <taxon>Eukaryota</taxon>
        <taxon>Metazoa</taxon>
        <taxon>Chordata</taxon>
        <taxon>Craniata</taxon>
        <taxon>Vertebrata</taxon>
        <taxon>Euteleostomi</taxon>
        <taxon>Actinopterygii</taxon>
        <taxon>Chondrostei</taxon>
        <taxon>Acipenseriformes</taxon>
        <taxon>Polyodontidae</taxon>
        <taxon>Polyodon</taxon>
    </lineage>
</organism>
<protein>
    <submittedName>
        <fullName evidence="2">TM128 protein</fullName>
    </submittedName>
</protein>
<keyword evidence="1" id="KW-0472">Membrane</keyword>
<evidence type="ECO:0000313" key="3">
    <source>
        <dbReference type="Proteomes" id="UP001166093"/>
    </source>
</evidence>
<keyword evidence="3" id="KW-1185">Reference proteome</keyword>
<feature type="transmembrane region" description="Helical" evidence="1">
    <location>
        <begin position="42"/>
        <end position="65"/>
    </location>
</feature>
<name>A0ABS2XV12_POLSP</name>
<gene>
    <name evidence="2" type="primary">Tmem128_0</name>
    <name evidence="2" type="ORF">GTO93_0010894</name>
</gene>
<keyword evidence="1" id="KW-1133">Transmembrane helix</keyword>
<feature type="non-terminal residue" evidence="2">
    <location>
        <position position="92"/>
    </location>
</feature>
<keyword evidence="1" id="KW-0812">Transmembrane</keyword>
<accession>A0ABS2XV12</accession>